<dbReference type="CTD" id="36381789"/>
<name>A0A090MZS0_STRRB</name>
<dbReference type="AlphaFoldDB" id="A0A090MZS0"/>
<dbReference type="WormBase" id="SRAE_2000406800">
    <property type="protein sequence ID" value="SRP09256"/>
    <property type="gene ID" value="WBGene00264296"/>
</dbReference>
<gene>
    <name evidence="2 4 5" type="ORF">SRAE_2000406800</name>
</gene>
<dbReference type="WBParaSite" id="SRAE_2000406800.1">
    <property type="protein sequence ID" value="SRAE_2000406800.1"/>
    <property type="gene ID" value="WBGene00264296"/>
</dbReference>
<evidence type="ECO:0000313" key="4">
    <source>
        <dbReference type="WBParaSite" id="SRAE_2000406800.1"/>
    </source>
</evidence>
<dbReference type="EMBL" id="LN609529">
    <property type="protein sequence ID" value="CEF69419.1"/>
    <property type="molecule type" value="Genomic_DNA"/>
</dbReference>
<dbReference type="RefSeq" id="XP_024508619.1">
    <property type="nucleotide sequence ID" value="XM_024642893.1"/>
</dbReference>
<organism evidence="2">
    <name type="scientific">Strongyloides ratti</name>
    <name type="common">Parasitic roundworm</name>
    <dbReference type="NCBI Taxonomy" id="34506"/>
    <lineage>
        <taxon>Eukaryota</taxon>
        <taxon>Metazoa</taxon>
        <taxon>Ecdysozoa</taxon>
        <taxon>Nematoda</taxon>
        <taxon>Chromadorea</taxon>
        <taxon>Rhabditida</taxon>
        <taxon>Tylenchina</taxon>
        <taxon>Panagrolaimomorpha</taxon>
        <taxon>Strongyloidoidea</taxon>
        <taxon>Strongyloididae</taxon>
        <taxon>Strongyloides</taxon>
    </lineage>
</organism>
<evidence type="ECO:0000313" key="5">
    <source>
        <dbReference type="WormBase" id="SRAE_2000406800"/>
    </source>
</evidence>
<dbReference type="Proteomes" id="UP000035682">
    <property type="component" value="Unplaced"/>
</dbReference>
<accession>A0A090MZS0</accession>
<feature type="chain" id="PRO_5015031387" evidence="1">
    <location>
        <begin position="22"/>
        <end position="164"/>
    </location>
</feature>
<feature type="signal peptide" evidence="1">
    <location>
        <begin position="1"/>
        <end position="21"/>
    </location>
</feature>
<keyword evidence="3" id="KW-1185">Reference proteome</keyword>
<evidence type="ECO:0000256" key="1">
    <source>
        <dbReference type="SAM" id="SignalP"/>
    </source>
</evidence>
<keyword evidence="1" id="KW-0732">Signal</keyword>
<sequence length="164" mass="18653">MQSKFMLFVFLTLLFATYSECLKCNMYVKVKSSAGFATMGGNNEKITCERGQKCALFTFEDFKTKEGFVVASCVDEENCEGVQNGKKEKVDSDEFFAEMSRRNRQMMIPPKKTTYEVSGKCCKKNFCNNPNKSNDDDEDNSSSTKMARYFLGLALPIIFLNVFL</sequence>
<dbReference type="GeneID" id="36381789"/>
<protein>
    <submittedName>
        <fullName evidence="2 4">Uncharacterized protein</fullName>
    </submittedName>
</protein>
<evidence type="ECO:0000313" key="3">
    <source>
        <dbReference type="Proteomes" id="UP000035682"/>
    </source>
</evidence>
<proteinExistence type="predicted"/>
<reference evidence="2 3" key="1">
    <citation type="submission" date="2014-09" db="EMBL/GenBank/DDBJ databases">
        <authorList>
            <person name="Martin A.A."/>
        </authorList>
    </citation>
    <scope>NUCLEOTIDE SEQUENCE</scope>
    <source>
        <strain evidence="3">ED321</strain>
        <strain evidence="2">ED321 Heterogonic</strain>
    </source>
</reference>
<reference evidence="4" key="2">
    <citation type="submission" date="2020-12" db="UniProtKB">
        <authorList>
            <consortium name="WormBaseParasite"/>
        </authorList>
    </citation>
    <scope>IDENTIFICATION</scope>
</reference>
<evidence type="ECO:0000313" key="2">
    <source>
        <dbReference type="EMBL" id="CEF69419.1"/>
    </source>
</evidence>